<keyword evidence="5" id="KW-1133">Transmembrane helix</keyword>
<dbReference type="SMART" id="SM00028">
    <property type="entry name" value="TPR"/>
    <property type="match status" value="6"/>
</dbReference>
<dbReference type="Proteomes" id="UP000306416">
    <property type="component" value="Unassembled WGS sequence"/>
</dbReference>
<feature type="repeat" description="TPR" evidence="3">
    <location>
        <begin position="596"/>
        <end position="629"/>
    </location>
</feature>
<proteinExistence type="predicted"/>
<dbReference type="SUPFAM" id="SSF48452">
    <property type="entry name" value="TPR-like"/>
    <property type="match status" value="1"/>
</dbReference>
<dbReference type="PROSITE" id="PS50293">
    <property type="entry name" value="TPR_REGION"/>
    <property type="match status" value="3"/>
</dbReference>
<accession>A0A4S1CK99</accession>
<feature type="transmembrane region" description="Helical" evidence="5">
    <location>
        <begin position="209"/>
        <end position="229"/>
    </location>
</feature>
<feature type="transmembrane region" description="Helical" evidence="5">
    <location>
        <begin position="462"/>
        <end position="480"/>
    </location>
</feature>
<feature type="repeat" description="TPR" evidence="3">
    <location>
        <begin position="528"/>
        <end position="561"/>
    </location>
</feature>
<comment type="caution">
    <text evidence="6">The sequence shown here is derived from an EMBL/GenBank/DDBJ whole genome shotgun (WGS) entry which is preliminary data.</text>
</comment>
<dbReference type="AlphaFoldDB" id="A0A4S1CK99"/>
<feature type="compositionally biased region" description="Basic and acidic residues" evidence="4">
    <location>
        <begin position="61"/>
        <end position="70"/>
    </location>
</feature>
<keyword evidence="5" id="KW-0472">Membrane</keyword>
<feature type="repeat" description="TPR" evidence="3">
    <location>
        <begin position="698"/>
        <end position="731"/>
    </location>
</feature>
<dbReference type="NCBIfam" id="NF047558">
    <property type="entry name" value="TPR_END_plus"/>
    <property type="match status" value="1"/>
</dbReference>
<dbReference type="PANTHER" id="PTHR44227:SF3">
    <property type="entry name" value="PROTEIN O-MANNOSYL-TRANSFERASE TMTC4"/>
    <property type="match status" value="1"/>
</dbReference>
<dbReference type="Pfam" id="PF07719">
    <property type="entry name" value="TPR_2"/>
    <property type="match status" value="1"/>
</dbReference>
<feature type="transmembrane region" description="Helical" evidence="5">
    <location>
        <begin position="241"/>
        <end position="259"/>
    </location>
</feature>
<evidence type="ECO:0000256" key="4">
    <source>
        <dbReference type="SAM" id="MobiDB-lite"/>
    </source>
</evidence>
<evidence type="ECO:0000256" key="3">
    <source>
        <dbReference type="PROSITE-ProRule" id="PRU00339"/>
    </source>
</evidence>
<evidence type="ECO:0000256" key="2">
    <source>
        <dbReference type="ARBA" id="ARBA00022803"/>
    </source>
</evidence>
<dbReference type="Pfam" id="PF13432">
    <property type="entry name" value="TPR_16"/>
    <property type="match status" value="1"/>
</dbReference>
<feature type="transmembrane region" description="Helical" evidence="5">
    <location>
        <begin position="271"/>
        <end position="288"/>
    </location>
</feature>
<dbReference type="EMBL" id="SRSC01000001">
    <property type="protein sequence ID" value="TGU74125.1"/>
    <property type="molecule type" value="Genomic_DNA"/>
</dbReference>
<evidence type="ECO:0000256" key="5">
    <source>
        <dbReference type="SAM" id="Phobius"/>
    </source>
</evidence>
<dbReference type="InterPro" id="IPR052346">
    <property type="entry name" value="O-mannosyl-transferase_TMTC"/>
</dbReference>
<dbReference type="InterPro" id="IPR011990">
    <property type="entry name" value="TPR-like_helical_dom_sf"/>
</dbReference>
<feature type="transmembrane region" description="Helical" evidence="5">
    <location>
        <begin position="169"/>
        <end position="188"/>
    </location>
</feature>
<sequence>MVMPFGNTFSWSHFSHTRGKSVASTHANMICIRSFLHVIRTACCTAAQCDAGPSNGGVPMGKERAARQETRQNQSPAAGVRRSPFEILGGSAWLQLALIALVGLLAYSNTFHAPFVIDDEGSITENPVIKNLASFLFDGTGYRYNPRRFIGYLTFALNYNMGGLEVTGYHIFNTAVHLLNGAFVFLLLRLTQQTPFFKTTEEVEDAGRGIPPETLAPLIAALLFVAHPIQTQAITYVVQRFASLATLFYLASLTCYILARLRQEARVGVSRGGTITWYIAALLCALLAMKTKEIAFTLPLTVALYELSFFGTPSRKRLLLLLPLAATLLVVPLGLMQSGKPLGEMLGEMDRLARETTSISRGDYLLTQFSVIVTYLRLMLIPIGQNLDYDYPVFHTLFAPRVFLSLLLLVALAGTGIYLYRRSSREPWQRLAGFGIFWFFITLSVESSVIPIRDVIFEHRVYLPSVGIFCAAAALLAPLLARLAPRAAAAAVGVVVLVLAVTTWQRNLVWGSAVTLWQDCAGKAPGKARPHNNLAIALLAAGRNDEAAAELKTALKLDPGNVEALRNLGAAYEKTGGVEQAISQYRAALQGNPDNKYAHYNLAVAYSKQGKTDQALSELQLALKVDPEYPDAHNNLGVLYANQGLMKEAIAEFSLAVKYDPRSAEGHKNLGFALGMNGKQEEGMAELRTAADLQPENPEIYNSMGIMYANQGRFRDAASAFEKAVQLSPQEQKYLNNLYHAKAQGG</sequence>
<evidence type="ECO:0000313" key="6">
    <source>
        <dbReference type="EMBL" id="TGU74125.1"/>
    </source>
</evidence>
<keyword evidence="5" id="KW-0812">Transmembrane</keyword>
<evidence type="ECO:0000256" key="1">
    <source>
        <dbReference type="ARBA" id="ARBA00022737"/>
    </source>
</evidence>
<organism evidence="6 7">
    <name type="scientific">Geomonas terrae</name>
    <dbReference type="NCBI Taxonomy" id="2562681"/>
    <lineage>
        <taxon>Bacteria</taxon>
        <taxon>Pseudomonadati</taxon>
        <taxon>Thermodesulfobacteriota</taxon>
        <taxon>Desulfuromonadia</taxon>
        <taxon>Geobacterales</taxon>
        <taxon>Geobacteraceae</taxon>
        <taxon>Geomonas</taxon>
    </lineage>
</organism>
<keyword evidence="2 3" id="KW-0802">TPR repeat</keyword>
<keyword evidence="7" id="KW-1185">Reference proteome</keyword>
<dbReference type="PANTHER" id="PTHR44227">
    <property type="match status" value="1"/>
</dbReference>
<feature type="transmembrane region" description="Helical" evidence="5">
    <location>
        <begin position="318"/>
        <end position="336"/>
    </location>
</feature>
<dbReference type="PROSITE" id="PS50005">
    <property type="entry name" value="TPR"/>
    <property type="match status" value="5"/>
</dbReference>
<protein>
    <submittedName>
        <fullName evidence="6">Tetratricopeptide repeat protein</fullName>
    </submittedName>
</protein>
<feature type="transmembrane region" description="Helical" evidence="5">
    <location>
        <begin position="431"/>
        <end position="450"/>
    </location>
</feature>
<gene>
    <name evidence="6" type="ORF">E4633_01255</name>
</gene>
<feature type="repeat" description="TPR" evidence="3">
    <location>
        <begin position="630"/>
        <end position="663"/>
    </location>
</feature>
<reference evidence="6 7" key="1">
    <citation type="submission" date="2019-04" db="EMBL/GenBank/DDBJ databases">
        <title>Geobacter oryzae sp. nov., ferric-reducing bacteria isolated from paddy soil.</title>
        <authorList>
            <person name="Xu Z."/>
            <person name="Masuda Y."/>
            <person name="Itoh H."/>
            <person name="Senoo K."/>
        </authorList>
    </citation>
    <scope>NUCLEOTIDE SEQUENCE [LARGE SCALE GENOMIC DNA]</scope>
    <source>
        <strain evidence="6 7">Red111</strain>
    </source>
</reference>
<feature type="transmembrane region" description="Helical" evidence="5">
    <location>
        <begin position="87"/>
        <end position="107"/>
    </location>
</feature>
<feature type="region of interest" description="Disordered" evidence="4">
    <location>
        <begin position="55"/>
        <end position="78"/>
    </location>
</feature>
<name>A0A4S1CK99_9BACT</name>
<feature type="transmembrane region" description="Helical" evidence="5">
    <location>
        <begin position="294"/>
        <end position="311"/>
    </location>
</feature>
<evidence type="ECO:0000313" key="7">
    <source>
        <dbReference type="Proteomes" id="UP000306416"/>
    </source>
</evidence>
<feature type="transmembrane region" description="Helical" evidence="5">
    <location>
        <begin position="398"/>
        <end position="419"/>
    </location>
</feature>
<dbReference type="Pfam" id="PF13414">
    <property type="entry name" value="TPR_11"/>
    <property type="match status" value="1"/>
</dbReference>
<feature type="transmembrane region" description="Helical" evidence="5">
    <location>
        <begin position="487"/>
        <end position="504"/>
    </location>
</feature>
<dbReference type="InterPro" id="IPR013105">
    <property type="entry name" value="TPR_2"/>
</dbReference>
<feature type="repeat" description="TPR" evidence="3">
    <location>
        <begin position="562"/>
        <end position="595"/>
    </location>
</feature>
<keyword evidence="1" id="KW-0677">Repeat</keyword>
<dbReference type="InterPro" id="IPR019734">
    <property type="entry name" value="TPR_rpt"/>
</dbReference>
<dbReference type="Gene3D" id="1.25.40.10">
    <property type="entry name" value="Tetratricopeptide repeat domain"/>
    <property type="match status" value="2"/>
</dbReference>